<evidence type="ECO:0000313" key="2">
    <source>
        <dbReference type="EMBL" id="MYM87620.1"/>
    </source>
</evidence>
<feature type="chain" id="PRO_5032842381" evidence="1">
    <location>
        <begin position="31"/>
        <end position="252"/>
    </location>
</feature>
<dbReference type="RefSeq" id="WP_161096746.1">
    <property type="nucleotide sequence ID" value="NZ_WWCW01000027.1"/>
</dbReference>
<protein>
    <submittedName>
        <fullName evidence="2">DUF3304 domain-containing protein</fullName>
    </submittedName>
</protein>
<proteinExistence type="predicted"/>
<comment type="caution">
    <text evidence="2">The sequence shown here is derived from an EMBL/GenBank/DDBJ whole genome shotgun (WGS) entry which is preliminary data.</text>
</comment>
<reference evidence="2 3" key="1">
    <citation type="submission" date="2020-01" db="EMBL/GenBank/DDBJ databases">
        <title>Novel species isolated from a subtropical stream in China.</title>
        <authorList>
            <person name="Lu H."/>
        </authorList>
    </citation>
    <scope>NUCLEOTIDE SEQUENCE [LARGE SCALE GENOMIC DNA]</scope>
    <source>
        <strain evidence="2 3">FT82W</strain>
    </source>
</reference>
<organism evidence="2 3">
    <name type="scientific">Duganella vulcania</name>
    <dbReference type="NCBI Taxonomy" id="2692166"/>
    <lineage>
        <taxon>Bacteria</taxon>
        <taxon>Pseudomonadati</taxon>
        <taxon>Pseudomonadota</taxon>
        <taxon>Betaproteobacteria</taxon>
        <taxon>Burkholderiales</taxon>
        <taxon>Oxalobacteraceae</taxon>
        <taxon>Telluria group</taxon>
        <taxon>Duganella</taxon>
    </lineage>
</organism>
<sequence>MNFRIDCVWQRARKLLAMAFLIFPAIGMCAKKDVLPVAIHGVNYSGDDFSYIVEDPQDSSNKGGGESVAPYGAGGIMCCYELPRVWSAEIKVKIKAKLWVKNEKGDFTEIAETKMADLPPYVDGKPGELWVIRAADGTLSVISSDYQPDNPKWPGAVRGWPVPSVAYRRERRALAMKEAEMYLNSSTSALVKLKENPHRTATEYWDLDKKYNAEDVVNFSGPDDAKYIDYLRSKLEASKGRSERRVNELKEH</sequence>
<keyword evidence="1" id="KW-0732">Signal</keyword>
<dbReference type="AlphaFoldDB" id="A0A845G1X5"/>
<accession>A0A845G1X5</accession>
<dbReference type="Pfam" id="PF11745">
    <property type="entry name" value="DUF3304"/>
    <property type="match status" value="1"/>
</dbReference>
<evidence type="ECO:0000313" key="3">
    <source>
        <dbReference type="Proteomes" id="UP000470302"/>
    </source>
</evidence>
<dbReference type="EMBL" id="WWCW01000027">
    <property type="protein sequence ID" value="MYM87620.1"/>
    <property type="molecule type" value="Genomic_DNA"/>
</dbReference>
<gene>
    <name evidence="2" type="ORF">GTP91_10555</name>
</gene>
<evidence type="ECO:0000256" key="1">
    <source>
        <dbReference type="SAM" id="SignalP"/>
    </source>
</evidence>
<dbReference type="InterPro" id="IPR021733">
    <property type="entry name" value="DUF3304"/>
</dbReference>
<name>A0A845G1X5_9BURK</name>
<feature type="signal peptide" evidence="1">
    <location>
        <begin position="1"/>
        <end position="30"/>
    </location>
</feature>
<dbReference type="Proteomes" id="UP000470302">
    <property type="component" value="Unassembled WGS sequence"/>
</dbReference>